<evidence type="ECO:0008006" key="3">
    <source>
        <dbReference type="Google" id="ProtNLM"/>
    </source>
</evidence>
<reference evidence="2" key="1">
    <citation type="journal article" date="2019" name="Int. J. Syst. Evol. Microbiol.">
        <title>The Global Catalogue of Microorganisms (GCM) 10K type strain sequencing project: providing services to taxonomists for standard genome sequencing and annotation.</title>
        <authorList>
            <consortium name="The Broad Institute Genomics Platform"/>
            <consortium name="The Broad Institute Genome Sequencing Center for Infectious Disease"/>
            <person name="Wu L."/>
            <person name="Ma J."/>
        </authorList>
    </citation>
    <scope>NUCLEOTIDE SEQUENCE [LARGE SCALE GENOMIC DNA]</scope>
    <source>
        <strain evidence="2">CCM 8702</strain>
    </source>
</reference>
<keyword evidence="2" id="KW-1185">Reference proteome</keyword>
<dbReference type="Proteomes" id="UP000605427">
    <property type="component" value="Unassembled WGS sequence"/>
</dbReference>
<protein>
    <recommendedName>
        <fullName evidence="3">Aspartyl-phosphate phosphatase Spo0E family protein</fullName>
    </recommendedName>
</protein>
<sequence length="82" mass="9443">MSAASFQKPRYEQGDAPSRVQRNAQAFGAMAERELFLQEEIRVLRAQMEETFGREQSFTAATVVEISSRLDLKINEYMLLVR</sequence>
<dbReference type="SUPFAM" id="SSF140500">
    <property type="entry name" value="BAS1536-like"/>
    <property type="match status" value="1"/>
</dbReference>
<gene>
    <name evidence="1" type="ORF">GCM10007362_42300</name>
</gene>
<dbReference type="EMBL" id="BMDD01000005">
    <property type="protein sequence ID" value="GGH85266.1"/>
    <property type="molecule type" value="Genomic_DNA"/>
</dbReference>
<dbReference type="InterPro" id="IPR018540">
    <property type="entry name" value="Spo0E-like"/>
</dbReference>
<name>A0ABQ2A5S3_9BACL</name>
<evidence type="ECO:0000313" key="1">
    <source>
        <dbReference type="EMBL" id="GGH85266.1"/>
    </source>
</evidence>
<proteinExistence type="predicted"/>
<dbReference type="InterPro" id="IPR036638">
    <property type="entry name" value="HLH_DNA-bd_sf"/>
</dbReference>
<dbReference type="RefSeq" id="WP_229714284.1">
    <property type="nucleotide sequence ID" value="NZ_BMDD01000005.1"/>
</dbReference>
<dbReference type="Pfam" id="PF09388">
    <property type="entry name" value="SpoOE-like"/>
    <property type="match status" value="1"/>
</dbReference>
<accession>A0ABQ2A5S3</accession>
<dbReference type="InterPro" id="IPR037208">
    <property type="entry name" value="Spo0E-like_sf"/>
</dbReference>
<dbReference type="Gene3D" id="4.10.280.10">
    <property type="entry name" value="Helix-loop-helix DNA-binding domain"/>
    <property type="match status" value="1"/>
</dbReference>
<evidence type="ECO:0000313" key="2">
    <source>
        <dbReference type="Proteomes" id="UP000605427"/>
    </source>
</evidence>
<organism evidence="1 2">
    <name type="scientific">Saccharibacillus endophyticus</name>
    <dbReference type="NCBI Taxonomy" id="2060666"/>
    <lineage>
        <taxon>Bacteria</taxon>
        <taxon>Bacillati</taxon>
        <taxon>Bacillota</taxon>
        <taxon>Bacilli</taxon>
        <taxon>Bacillales</taxon>
        <taxon>Paenibacillaceae</taxon>
        <taxon>Saccharibacillus</taxon>
    </lineage>
</organism>
<comment type="caution">
    <text evidence="1">The sequence shown here is derived from an EMBL/GenBank/DDBJ whole genome shotgun (WGS) entry which is preliminary data.</text>
</comment>